<feature type="domain" description="D-isomer specific 2-hydroxyacid dehydrogenase NAD-binding" evidence="6">
    <location>
        <begin position="108"/>
        <end position="294"/>
    </location>
</feature>
<dbReference type="InterPro" id="IPR006139">
    <property type="entry name" value="D-isomer_2_OHA_DH_cat_dom"/>
</dbReference>
<dbReference type="InterPro" id="IPR029753">
    <property type="entry name" value="D-isomer_DH_CS"/>
</dbReference>
<evidence type="ECO:0000259" key="5">
    <source>
        <dbReference type="Pfam" id="PF00389"/>
    </source>
</evidence>
<dbReference type="AlphaFoldDB" id="A0AAE2RWI4"/>
<name>A0AAE2RWI4_CLOBE</name>
<dbReference type="Pfam" id="PF00389">
    <property type="entry name" value="2-Hacid_dh"/>
    <property type="match status" value="1"/>
</dbReference>
<dbReference type="EMBL" id="JADOEF010000004">
    <property type="protein sequence ID" value="MBF7812101.1"/>
    <property type="molecule type" value="Genomic_DNA"/>
</dbReference>
<evidence type="ECO:0000256" key="1">
    <source>
        <dbReference type="ARBA" id="ARBA00005854"/>
    </source>
</evidence>
<dbReference type="Proteomes" id="UP000631418">
    <property type="component" value="Unassembled WGS sequence"/>
</dbReference>
<gene>
    <name evidence="7" type="ORF">IS491_26290</name>
</gene>
<evidence type="ECO:0000313" key="7">
    <source>
        <dbReference type="EMBL" id="MBF7812101.1"/>
    </source>
</evidence>
<dbReference type="OMA" id="GIFYADC"/>
<dbReference type="RefSeq" id="WP_011968834.1">
    <property type="nucleotide sequence ID" value="NZ_CP073279.1"/>
</dbReference>
<sequence>MRILAYSHRRDETQYFEEFSKKYNVEVVLCNEEPSLETAPLAKGFDCISIITTNINSELVGKFHELGVKFISTRTIGYDHIDLKKAKELGVRVGNVTYSPNSVADYTIMLILMAVRKVKLIMERSNVQDFSLRGIQGKELPNLTIGVVGTGKIGRTVIKHLSGFGCKILAHDIYENDEVKSNAKYVDLENLFKYSDIITLHMPATDDNYHIINKKAIKLMKDGVFIINTARGSLINTNDLIHGIESKKIGGAALDVIEQESNIYYSDLKGEALKNRNLAILKSFPNVIITPHAAFYTDQAVSDMIENSIKSCILFSENKENPWEIDI</sequence>
<dbReference type="GO" id="GO:0008720">
    <property type="term" value="F:D-lactate dehydrogenase (NAD+) activity"/>
    <property type="evidence" value="ECO:0007669"/>
    <property type="project" value="TreeGrafter"/>
</dbReference>
<organism evidence="7 8">
    <name type="scientific">Clostridium beijerinckii</name>
    <name type="common">Clostridium MP</name>
    <dbReference type="NCBI Taxonomy" id="1520"/>
    <lineage>
        <taxon>Bacteria</taxon>
        <taxon>Bacillati</taxon>
        <taxon>Bacillota</taxon>
        <taxon>Clostridia</taxon>
        <taxon>Eubacteriales</taxon>
        <taxon>Clostridiaceae</taxon>
        <taxon>Clostridium</taxon>
    </lineage>
</organism>
<dbReference type="PROSITE" id="PS00671">
    <property type="entry name" value="D_2_HYDROXYACID_DH_3"/>
    <property type="match status" value="1"/>
</dbReference>
<comment type="caution">
    <text evidence="7">The sequence shown here is derived from an EMBL/GenBank/DDBJ whole genome shotgun (WGS) entry which is preliminary data.</text>
</comment>
<keyword evidence="2 4" id="KW-0560">Oxidoreductase</keyword>
<protein>
    <submittedName>
        <fullName evidence="7">Lactate dehydrogenase</fullName>
    </submittedName>
</protein>
<dbReference type="SUPFAM" id="SSF51735">
    <property type="entry name" value="NAD(P)-binding Rossmann-fold domains"/>
    <property type="match status" value="1"/>
</dbReference>
<dbReference type="InterPro" id="IPR029752">
    <property type="entry name" value="D-isomer_DH_CS1"/>
</dbReference>
<dbReference type="CDD" id="cd12185">
    <property type="entry name" value="HGDH_LDH_like"/>
    <property type="match status" value="1"/>
</dbReference>
<dbReference type="SUPFAM" id="SSF52283">
    <property type="entry name" value="Formate/glycerate dehydrogenase catalytic domain-like"/>
    <property type="match status" value="1"/>
</dbReference>
<reference evidence="7" key="1">
    <citation type="submission" date="2020-11" db="EMBL/GenBank/DDBJ databases">
        <authorList>
            <person name="Thieme N."/>
            <person name="Liebl W."/>
            <person name="Zverlov V."/>
        </authorList>
    </citation>
    <scope>NUCLEOTIDE SEQUENCE</scope>
    <source>
        <strain evidence="7">NT08</strain>
    </source>
</reference>
<dbReference type="GO" id="GO:0051287">
    <property type="term" value="F:NAD binding"/>
    <property type="evidence" value="ECO:0007669"/>
    <property type="project" value="InterPro"/>
</dbReference>
<dbReference type="PANTHER" id="PTHR43026">
    <property type="entry name" value="2-HYDROXYACID DEHYDROGENASE HOMOLOG 1-RELATED"/>
    <property type="match status" value="1"/>
</dbReference>
<keyword evidence="3" id="KW-0520">NAD</keyword>
<evidence type="ECO:0000256" key="2">
    <source>
        <dbReference type="ARBA" id="ARBA00023002"/>
    </source>
</evidence>
<evidence type="ECO:0000313" key="8">
    <source>
        <dbReference type="Proteomes" id="UP000631418"/>
    </source>
</evidence>
<evidence type="ECO:0000256" key="3">
    <source>
        <dbReference type="ARBA" id="ARBA00023027"/>
    </source>
</evidence>
<dbReference type="InterPro" id="IPR058205">
    <property type="entry name" value="D-LDH-like"/>
</dbReference>
<proteinExistence type="inferred from homology"/>
<dbReference type="Gene3D" id="3.40.50.720">
    <property type="entry name" value="NAD(P)-binding Rossmann-like Domain"/>
    <property type="match status" value="2"/>
</dbReference>
<dbReference type="InterPro" id="IPR036291">
    <property type="entry name" value="NAD(P)-bd_dom_sf"/>
</dbReference>
<dbReference type="PROSITE" id="PS00065">
    <property type="entry name" value="D_2_HYDROXYACID_DH_1"/>
    <property type="match status" value="1"/>
</dbReference>
<feature type="domain" description="D-isomer specific 2-hydroxyacid dehydrogenase catalytic" evidence="5">
    <location>
        <begin position="4"/>
        <end position="324"/>
    </location>
</feature>
<dbReference type="PANTHER" id="PTHR43026:SF1">
    <property type="entry name" value="2-HYDROXYACID DEHYDROGENASE HOMOLOG 1-RELATED"/>
    <property type="match status" value="1"/>
</dbReference>
<dbReference type="PROSITE" id="PS00670">
    <property type="entry name" value="D_2_HYDROXYACID_DH_2"/>
    <property type="match status" value="1"/>
</dbReference>
<evidence type="ECO:0000256" key="4">
    <source>
        <dbReference type="RuleBase" id="RU003719"/>
    </source>
</evidence>
<dbReference type="InterPro" id="IPR006140">
    <property type="entry name" value="D-isomer_DH_NAD-bd"/>
</dbReference>
<evidence type="ECO:0000259" key="6">
    <source>
        <dbReference type="Pfam" id="PF02826"/>
    </source>
</evidence>
<comment type="similarity">
    <text evidence="1 4">Belongs to the D-isomer specific 2-hydroxyacid dehydrogenase family.</text>
</comment>
<accession>A0AAE2RWI4</accession>
<dbReference type="Pfam" id="PF02826">
    <property type="entry name" value="2-Hacid_dh_C"/>
    <property type="match status" value="1"/>
</dbReference>